<feature type="transmembrane region" description="Helical" evidence="6">
    <location>
        <begin position="213"/>
        <end position="230"/>
    </location>
</feature>
<dbReference type="STRING" id="5217.A0A4Q1BDI5"/>
<dbReference type="Proteomes" id="UP000289152">
    <property type="component" value="Unassembled WGS sequence"/>
</dbReference>
<dbReference type="Pfam" id="PF00083">
    <property type="entry name" value="Sugar_tr"/>
    <property type="match status" value="1"/>
</dbReference>
<comment type="subcellular location">
    <subcellularLocation>
        <location evidence="1">Membrane</location>
        <topology evidence="1">Multi-pass membrane protein</topology>
    </subcellularLocation>
</comment>
<keyword evidence="3 6" id="KW-1133">Transmembrane helix</keyword>
<dbReference type="GO" id="GO:0005886">
    <property type="term" value="C:plasma membrane"/>
    <property type="evidence" value="ECO:0007669"/>
    <property type="project" value="TreeGrafter"/>
</dbReference>
<dbReference type="InterPro" id="IPR020846">
    <property type="entry name" value="MFS_dom"/>
</dbReference>
<evidence type="ECO:0000256" key="4">
    <source>
        <dbReference type="ARBA" id="ARBA00023136"/>
    </source>
</evidence>
<feature type="transmembrane region" description="Helical" evidence="6">
    <location>
        <begin position="332"/>
        <end position="353"/>
    </location>
</feature>
<sequence length="541" mass="59005">MTETETEPKFIEGKDDDSQKPKVQRASISSQLATWHADRGDKTFIQAMIPRIHHPANGIKVTKNPFKLLAMVSLYPGWLMFFSGWFAWTCDGYDYFAVSLTIPLLAKQFDKTTHDITTAITLTLLFRSLGAVIFGILADRFGRKWTLTANLVVVCIFELGSGFCNTYSQFLAVRALFGVGMGGIWGQAAGAALENVPIEARGICSGILQQGYAAGYLLAAVINLTVVTYSKYTWRSLYFIGAGFSLAAAILRAVLPESPQYVKARQEAKASGQTTSQTSKNFAKETWVMLKTNYLKWIWAVCMMTGFNFFSHGSQDLFPTYLITSKHLSSKLASKATIISNCGAIVGGTLAGYSSQYIGRRLAIIICLLYTACWIPLWILPSSFGGLSAGGFFIQSGVQGAWGIVPIYLGEVAPPAFRATFAGLAYQLGNMASSGAAQIETDAGESLKLTGSNIPDYATIQGILIGVVIAWMLIFAFLGPEADHSHFEKAKVAFQQGAGAEATTELVETNLQSPSSHRSRRREESHHDVSDHHQHVEKMEA</sequence>
<dbReference type="GO" id="GO:0015355">
    <property type="term" value="F:secondary active monocarboxylate transmembrane transporter activity"/>
    <property type="evidence" value="ECO:0007669"/>
    <property type="project" value="TreeGrafter"/>
</dbReference>
<dbReference type="AlphaFoldDB" id="A0A4Q1BDI5"/>
<dbReference type="InterPro" id="IPR005828">
    <property type="entry name" value="MFS_sugar_transport-like"/>
</dbReference>
<keyword evidence="9" id="KW-1185">Reference proteome</keyword>
<keyword evidence="2 6" id="KW-0812">Transmembrane</keyword>
<dbReference type="CDD" id="cd17316">
    <property type="entry name" value="MFS_SV2_like"/>
    <property type="match status" value="1"/>
</dbReference>
<feature type="transmembrane region" description="Helical" evidence="6">
    <location>
        <begin position="236"/>
        <end position="255"/>
    </location>
</feature>
<reference evidence="8 9" key="1">
    <citation type="submission" date="2016-06" db="EMBL/GenBank/DDBJ databases">
        <title>Evolution of pathogenesis and genome organization in the Tremellales.</title>
        <authorList>
            <person name="Cuomo C."/>
            <person name="Litvintseva A."/>
            <person name="Heitman J."/>
            <person name="Chen Y."/>
            <person name="Sun S."/>
            <person name="Springer D."/>
            <person name="Dromer F."/>
            <person name="Young S."/>
            <person name="Zeng Q."/>
            <person name="Chapman S."/>
            <person name="Gujja S."/>
            <person name="Saif S."/>
            <person name="Birren B."/>
        </authorList>
    </citation>
    <scope>NUCLEOTIDE SEQUENCE [LARGE SCALE GENOMIC DNA]</scope>
    <source>
        <strain evidence="8 9">ATCC 28783</strain>
    </source>
</reference>
<evidence type="ECO:0000256" key="5">
    <source>
        <dbReference type="SAM" id="MobiDB-lite"/>
    </source>
</evidence>
<organism evidence="8 9">
    <name type="scientific">Tremella mesenterica</name>
    <name type="common">Jelly fungus</name>
    <dbReference type="NCBI Taxonomy" id="5217"/>
    <lineage>
        <taxon>Eukaryota</taxon>
        <taxon>Fungi</taxon>
        <taxon>Dikarya</taxon>
        <taxon>Basidiomycota</taxon>
        <taxon>Agaricomycotina</taxon>
        <taxon>Tremellomycetes</taxon>
        <taxon>Tremellales</taxon>
        <taxon>Tremellaceae</taxon>
        <taxon>Tremella</taxon>
    </lineage>
</organism>
<name>A0A4Q1BDI5_TREME</name>
<evidence type="ECO:0000256" key="1">
    <source>
        <dbReference type="ARBA" id="ARBA00004141"/>
    </source>
</evidence>
<evidence type="ECO:0000256" key="3">
    <source>
        <dbReference type="ARBA" id="ARBA00022989"/>
    </source>
</evidence>
<keyword evidence="4 6" id="KW-0472">Membrane</keyword>
<dbReference type="FunFam" id="1.20.1250.20:FF:000340">
    <property type="entry name" value="MFS transporter, SHS family, lactate transporter"/>
    <property type="match status" value="1"/>
</dbReference>
<feature type="transmembrane region" description="Helical" evidence="6">
    <location>
        <begin position="362"/>
        <end position="380"/>
    </location>
</feature>
<feature type="compositionally biased region" description="Basic and acidic residues" evidence="5">
    <location>
        <begin position="521"/>
        <end position="541"/>
    </location>
</feature>
<dbReference type="GO" id="GO:0035879">
    <property type="term" value="P:plasma membrane lactate transport"/>
    <property type="evidence" value="ECO:0007669"/>
    <property type="project" value="TreeGrafter"/>
</dbReference>
<comment type="caution">
    <text evidence="8">The sequence shown here is derived from an EMBL/GenBank/DDBJ whole genome shotgun (WGS) entry which is preliminary data.</text>
</comment>
<protein>
    <submittedName>
        <fullName evidence="8">MFS transporter, SHS family, lactate transporter</fullName>
    </submittedName>
</protein>
<dbReference type="InterPro" id="IPR036259">
    <property type="entry name" value="MFS_trans_sf"/>
</dbReference>
<dbReference type="PANTHER" id="PTHR23508">
    <property type="entry name" value="CARBOXYLIC ACID TRANSPORTER PROTEIN HOMOLOG"/>
    <property type="match status" value="1"/>
</dbReference>
<dbReference type="Gene3D" id="1.20.1250.20">
    <property type="entry name" value="MFS general substrate transporter like domains"/>
    <property type="match status" value="2"/>
</dbReference>
<evidence type="ECO:0000259" key="7">
    <source>
        <dbReference type="PROSITE" id="PS50850"/>
    </source>
</evidence>
<evidence type="ECO:0000313" key="8">
    <source>
        <dbReference type="EMBL" id="RXK36287.1"/>
    </source>
</evidence>
<dbReference type="SUPFAM" id="SSF103473">
    <property type="entry name" value="MFS general substrate transporter"/>
    <property type="match status" value="1"/>
</dbReference>
<feature type="transmembrane region" description="Helical" evidence="6">
    <location>
        <begin position="116"/>
        <end position="138"/>
    </location>
</feature>
<feature type="transmembrane region" description="Helical" evidence="6">
    <location>
        <begin position="68"/>
        <end position="88"/>
    </location>
</feature>
<evidence type="ECO:0000256" key="2">
    <source>
        <dbReference type="ARBA" id="ARBA00022692"/>
    </source>
</evidence>
<dbReference type="PROSITE" id="PS50850">
    <property type="entry name" value="MFS"/>
    <property type="match status" value="1"/>
</dbReference>
<dbReference type="OrthoDB" id="5296287at2759"/>
<proteinExistence type="predicted"/>
<gene>
    <name evidence="8" type="ORF">M231_06423</name>
</gene>
<feature type="region of interest" description="Disordered" evidence="5">
    <location>
        <begin position="1"/>
        <end position="23"/>
    </location>
</feature>
<dbReference type="VEuPathDB" id="FungiDB:TREMEDRAFT_26995"/>
<dbReference type="InParanoid" id="A0A4Q1BDI5"/>
<feature type="transmembrane region" description="Helical" evidence="6">
    <location>
        <begin position="175"/>
        <end position="193"/>
    </location>
</feature>
<evidence type="ECO:0000313" key="9">
    <source>
        <dbReference type="Proteomes" id="UP000289152"/>
    </source>
</evidence>
<feature type="transmembrane region" description="Helical" evidence="6">
    <location>
        <begin position="457"/>
        <end position="479"/>
    </location>
</feature>
<feature type="region of interest" description="Disordered" evidence="5">
    <location>
        <begin position="508"/>
        <end position="541"/>
    </location>
</feature>
<feature type="domain" description="Major facilitator superfamily (MFS) profile" evidence="7">
    <location>
        <begin position="80"/>
        <end position="483"/>
    </location>
</feature>
<evidence type="ECO:0000256" key="6">
    <source>
        <dbReference type="SAM" id="Phobius"/>
    </source>
</evidence>
<dbReference type="PANTHER" id="PTHR23508:SF10">
    <property type="entry name" value="CARBOXYLIC ACID TRANSPORTER PROTEIN HOMOLOG"/>
    <property type="match status" value="1"/>
</dbReference>
<dbReference type="EMBL" id="SDIL01000102">
    <property type="protein sequence ID" value="RXK36287.1"/>
    <property type="molecule type" value="Genomic_DNA"/>
</dbReference>
<accession>A0A4Q1BDI5</accession>
<feature type="compositionally biased region" description="Basic and acidic residues" evidence="5">
    <location>
        <begin position="1"/>
        <end position="20"/>
    </location>
</feature>